<dbReference type="AlphaFoldDB" id="A0AAJ0C6R2"/>
<dbReference type="PANTHER" id="PTHR45818">
    <property type="entry name" value="PROTEIN VAV"/>
    <property type="match status" value="1"/>
</dbReference>
<reference evidence="3" key="1">
    <citation type="submission" date="2023-06" db="EMBL/GenBank/DDBJ databases">
        <title>Genome-scale phylogeny and comparative genomics of the fungal order Sordariales.</title>
        <authorList>
            <consortium name="Lawrence Berkeley National Laboratory"/>
            <person name="Hensen N."/>
            <person name="Bonometti L."/>
            <person name="Westerberg I."/>
            <person name="Brannstrom I.O."/>
            <person name="Guillou S."/>
            <person name="Cros-Aarteil S."/>
            <person name="Calhoun S."/>
            <person name="Haridas S."/>
            <person name="Kuo A."/>
            <person name="Mondo S."/>
            <person name="Pangilinan J."/>
            <person name="Riley R."/>
            <person name="Labutti K."/>
            <person name="Andreopoulos B."/>
            <person name="Lipzen A."/>
            <person name="Chen C."/>
            <person name="Yanf M."/>
            <person name="Daum C."/>
            <person name="Ng V."/>
            <person name="Clum A."/>
            <person name="Steindorff A."/>
            <person name="Ohm R."/>
            <person name="Martin F."/>
            <person name="Silar P."/>
            <person name="Natvig D."/>
            <person name="Lalanne C."/>
            <person name="Gautier V."/>
            <person name="Ament-Velasquez S.L."/>
            <person name="Kruys A."/>
            <person name="Hutchinson M.I."/>
            <person name="Powell A.J."/>
            <person name="Barry K."/>
            <person name="Miller A.N."/>
            <person name="Grigoriev I.V."/>
            <person name="Debuchy R."/>
            <person name="Gladieux P."/>
            <person name="Thoren M.H."/>
            <person name="Johannesson H."/>
        </authorList>
    </citation>
    <scope>NUCLEOTIDE SEQUENCE</scope>
    <source>
        <strain evidence="3">8032-3</strain>
    </source>
</reference>
<dbReference type="GO" id="GO:0005737">
    <property type="term" value="C:cytoplasm"/>
    <property type="evidence" value="ECO:0007669"/>
    <property type="project" value="TreeGrafter"/>
</dbReference>
<feature type="region of interest" description="Disordered" evidence="1">
    <location>
        <begin position="764"/>
        <end position="829"/>
    </location>
</feature>
<feature type="region of interest" description="Disordered" evidence="1">
    <location>
        <begin position="851"/>
        <end position="904"/>
    </location>
</feature>
<sequence length="929" mass="102646">MTLAEFSPLPQHSLSNVSELSSPATVVIPAILDKNARGETVERFHNPELTPSLDEVDIGGAGPITLGDCQRAVNEPDKPFHRWIRTLRRRALQRQETSGVCHSLSRHTSRGKPPGHRPRHHRKSSTGSSTAFVTTIRSASVSLTSVNLMVRPRRTTVRSSQGHSRTDRSSKTSITGARLSVDGTYVDRPMAMGPMAMDPDVTERSLQRRRILEELINTEEGYIGDVRFLMNVYVTILASLPSLSTGLRSSINRNLTEIVELHEEILGDLHHAVPHSEYTQIEFPVQPAKPSTAALGHRRWRSLGAVPEEKDDMSWLQAVPGMTADPQVAAEVAKVFAKKVRCTCCSSVSPMSRFFVYEEYGAKYELMIKDVASAHRTIPRWESYQKGLETLAAAVGTASTKGDRSKKSLTIGDLLVKPIQRVCKYPLLFSELLKYTPVCDCPHSHMEIEDTLVRVREATAEINQATNDARIKATLEKTWVLQDRLVFPAQVLDATSKNHVRSFGHIRLCGALHVCWQTREDVSGRYMIALLYRDWLCLALAGRVDQMYTIQACISVNNIRVEAANNGRGLQCHTAPYSWKLVFMCDHQLYEMIMTACTPTEEEAWRSRLSHPPVPLDFHTQKQPTLFSSLFLDIRPLGTVFGKPGTIARRISIHRATTVGPKSPMCQVILKNTSVVKNSASSTPRVPINRSQSLSTINSRVPVIAPSRGERARLEALLSDVWTRDILPFPGITARSRSEHLVRASATSMMRKLSVASIASTFTKRTPSTASSAMSAGQYTATTSSGQPKDMGAAAAAMDYETHDGSGRSLLSEAPDEGGRPSPSVAAVDSEWDADVLKTVRCLEAIKVQGECQEQEMPPALPSPPKDSSNSTGPRRQDSMAPTRGSKEEDVCPPPHAKARPHKFQSRWAARVGALHRQVVVRVIRSVVR</sequence>
<feature type="compositionally biased region" description="Polar residues" evidence="1">
    <location>
        <begin position="764"/>
        <end position="787"/>
    </location>
</feature>
<protein>
    <submittedName>
        <fullName evidence="3">Dbl homology domain-containing protein</fullName>
    </submittedName>
</protein>
<dbReference type="PANTHER" id="PTHR45818:SF3">
    <property type="entry name" value="PROTEIN VAV"/>
    <property type="match status" value="1"/>
</dbReference>
<feature type="region of interest" description="Disordered" evidence="1">
    <location>
        <begin position="153"/>
        <end position="174"/>
    </location>
</feature>
<feature type="domain" description="DH" evidence="2">
    <location>
        <begin position="207"/>
        <end position="465"/>
    </location>
</feature>
<proteinExistence type="predicted"/>
<dbReference type="RefSeq" id="XP_060285927.1">
    <property type="nucleotide sequence ID" value="XM_060424430.1"/>
</dbReference>
<dbReference type="Gene3D" id="1.20.900.10">
    <property type="entry name" value="Dbl homology (DH) domain"/>
    <property type="match status" value="1"/>
</dbReference>
<dbReference type="EMBL" id="MU839002">
    <property type="protein sequence ID" value="KAK1769714.1"/>
    <property type="molecule type" value="Genomic_DNA"/>
</dbReference>
<dbReference type="InterPro" id="IPR000219">
    <property type="entry name" value="DH_dom"/>
</dbReference>
<gene>
    <name evidence="3" type="ORF">QBC33DRAFT_447451</name>
</gene>
<dbReference type="Proteomes" id="UP001244011">
    <property type="component" value="Unassembled WGS sequence"/>
</dbReference>
<evidence type="ECO:0000313" key="4">
    <source>
        <dbReference type="Proteomes" id="UP001244011"/>
    </source>
</evidence>
<name>A0AAJ0C6R2_9PEZI</name>
<dbReference type="Pfam" id="PF00621">
    <property type="entry name" value="RhoGEF"/>
    <property type="match status" value="1"/>
</dbReference>
<dbReference type="GeneID" id="85307617"/>
<feature type="region of interest" description="Disordered" evidence="1">
    <location>
        <begin position="94"/>
        <end position="133"/>
    </location>
</feature>
<comment type="caution">
    <text evidence="3">The sequence shown here is derived from an EMBL/GenBank/DDBJ whole genome shotgun (WGS) entry which is preliminary data.</text>
</comment>
<accession>A0AAJ0C6R2</accession>
<dbReference type="InterPro" id="IPR035899">
    <property type="entry name" value="DBL_dom_sf"/>
</dbReference>
<evidence type="ECO:0000256" key="1">
    <source>
        <dbReference type="SAM" id="MobiDB-lite"/>
    </source>
</evidence>
<keyword evidence="4" id="KW-1185">Reference proteome</keyword>
<organism evidence="3 4">
    <name type="scientific">Phialemonium atrogriseum</name>
    <dbReference type="NCBI Taxonomy" id="1093897"/>
    <lineage>
        <taxon>Eukaryota</taxon>
        <taxon>Fungi</taxon>
        <taxon>Dikarya</taxon>
        <taxon>Ascomycota</taxon>
        <taxon>Pezizomycotina</taxon>
        <taxon>Sordariomycetes</taxon>
        <taxon>Sordariomycetidae</taxon>
        <taxon>Cephalothecales</taxon>
        <taxon>Cephalothecaceae</taxon>
        <taxon>Phialemonium</taxon>
    </lineage>
</organism>
<dbReference type="SUPFAM" id="SSF48065">
    <property type="entry name" value="DBL homology domain (DH-domain)"/>
    <property type="match status" value="1"/>
</dbReference>
<evidence type="ECO:0000259" key="2">
    <source>
        <dbReference type="PROSITE" id="PS50010"/>
    </source>
</evidence>
<dbReference type="GO" id="GO:0005085">
    <property type="term" value="F:guanyl-nucleotide exchange factor activity"/>
    <property type="evidence" value="ECO:0007669"/>
    <property type="project" value="InterPro"/>
</dbReference>
<feature type="compositionally biased region" description="Basic residues" evidence="1">
    <location>
        <begin position="104"/>
        <end position="124"/>
    </location>
</feature>
<dbReference type="PROSITE" id="PS50010">
    <property type="entry name" value="DH_2"/>
    <property type="match status" value="1"/>
</dbReference>
<dbReference type="SMART" id="SM00325">
    <property type="entry name" value="RhoGEF"/>
    <property type="match status" value="1"/>
</dbReference>
<evidence type="ECO:0000313" key="3">
    <source>
        <dbReference type="EMBL" id="KAK1769714.1"/>
    </source>
</evidence>